<feature type="non-terminal residue" evidence="2">
    <location>
        <position position="1"/>
    </location>
</feature>
<reference evidence="3" key="2">
    <citation type="journal article" date="2018" name="Plant J.">
        <title>The Sorghum bicolor reference genome: improved assembly, gene annotations, a transcriptome atlas, and signatures of genome organization.</title>
        <authorList>
            <person name="McCormick R.F."/>
            <person name="Truong S.K."/>
            <person name="Sreedasyam A."/>
            <person name="Jenkins J."/>
            <person name="Shu S."/>
            <person name="Sims D."/>
            <person name="Kennedy M."/>
            <person name="Amirebrahimi M."/>
            <person name="Weers B.D."/>
            <person name="McKinley B."/>
            <person name="Mattison A."/>
            <person name="Morishige D.T."/>
            <person name="Grimwood J."/>
            <person name="Schmutz J."/>
            <person name="Mullet J.E."/>
        </authorList>
    </citation>
    <scope>NUCLEOTIDE SEQUENCE [LARGE SCALE GENOMIC DNA]</scope>
    <source>
        <strain evidence="3">cv. BTx623</strain>
    </source>
</reference>
<reference evidence="2 3" key="1">
    <citation type="journal article" date="2009" name="Nature">
        <title>The Sorghum bicolor genome and the diversification of grasses.</title>
        <authorList>
            <person name="Paterson A.H."/>
            <person name="Bowers J.E."/>
            <person name="Bruggmann R."/>
            <person name="Dubchak I."/>
            <person name="Grimwood J."/>
            <person name="Gundlach H."/>
            <person name="Haberer G."/>
            <person name="Hellsten U."/>
            <person name="Mitros T."/>
            <person name="Poliakov A."/>
            <person name="Schmutz J."/>
            <person name="Spannagl M."/>
            <person name="Tang H."/>
            <person name="Wang X."/>
            <person name="Wicker T."/>
            <person name="Bharti A.K."/>
            <person name="Chapman J."/>
            <person name="Feltus F.A."/>
            <person name="Gowik U."/>
            <person name="Grigoriev I.V."/>
            <person name="Lyons E."/>
            <person name="Maher C.A."/>
            <person name="Martis M."/>
            <person name="Narechania A."/>
            <person name="Otillar R.P."/>
            <person name="Penning B.W."/>
            <person name="Salamov A.A."/>
            <person name="Wang Y."/>
            <person name="Zhang L."/>
            <person name="Carpita N.C."/>
            <person name="Freeling M."/>
            <person name="Gingle A.R."/>
            <person name="Hash C.T."/>
            <person name="Keller B."/>
            <person name="Klein P."/>
            <person name="Kresovich S."/>
            <person name="McCann M.C."/>
            <person name="Ming R."/>
            <person name="Peterson D.G."/>
            <person name="Mehboob-ur-Rahman"/>
            <person name="Ware D."/>
            <person name="Westhoff P."/>
            <person name="Mayer K.F."/>
            <person name="Messing J."/>
            <person name="Rokhsar D.S."/>
        </authorList>
    </citation>
    <scope>NUCLEOTIDE SEQUENCE [LARGE SCALE GENOMIC DNA]</scope>
    <source>
        <strain evidence="3">cv. BTx623</strain>
    </source>
</reference>
<organism evidence="2 3">
    <name type="scientific">Sorghum bicolor</name>
    <name type="common">Sorghum</name>
    <name type="synonym">Sorghum vulgare</name>
    <dbReference type="NCBI Taxonomy" id="4558"/>
    <lineage>
        <taxon>Eukaryota</taxon>
        <taxon>Viridiplantae</taxon>
        <taxon>Streptophyta</taxon>
        <taxon>Embryophyta</taxon>
        <taxon>Tracheophyta</taxon>
        <taxon>Spermatophyta</taxon>
        <taxon>Magnoliopsida</taxon>
        <taxon>Liliopsida</taxon>
        <taxon>Poales</taxon>
        <taxon>Poaceae</taxon>
        <taxon>PACMAD clade</taxon>
        <taxon>Panicoideae</taxon>
        <taxon>Andropogonodae</taxon>
        <taxon>Andropogoneae</taxon>
        <taxon>Sorghinae</taxon>
        <taxon>Sorghum</taxon>
    </lineage>
</organism>
<evidence type="ECO:0000313" key="3">
    <source>
        <dbReference type="Proteomes" id="UP000000768"/>
    </source>
</evidence>
<feature type="compositionally biased region" description="Basic and acidic residues" evidence="1">
    <location>
        <begin position="82"/>
        <end position="98"/>
    </location>
</feature>
<keyword evidence="3" id="KW-1185">Reference proteome</keyword>
<dbReference type="AlphaFoldDB" id="A0A1B6QQA5"/>
<proteinExistence type="predicted"/>
<name>A0A1B6QQA5_SORBI</name>
<accession>A0A1B6QQA5</accession>
<dbReference type="OMA" id="NGNMERQ"/>
<evidence type="ECO:0000313" key="2">
    <source>
        <dbReference type="EMBL" id="KXG40104.1"/>
    </source>
</evidence>
<evidence type="ECO:0000256" key="1">
    <source>
        <dbReference type="SAM" id="MobiDB-lite"/>
    </source>
</evidence>
<gene>
    <name evidence="2" type="ORF">SORBI_3001G492700</name>
</gene>
<sequence length="98" mass="11015">CALAASTSVNANVWQTDEVAFVSANKPASANGNMERQLKLEFIEHRPIFASFNRASEQEDGRKRTVPSGSNPLHNYPSPPYEDYRSRTSRDPSNPDRY</sequence>
<dbReference type="EMBL" id="CM000760">
    <property type="protein sequence ID" value="KXG40104.1"/>
    <property type="molecule type" value="Genomic_DNA"/>
</dbReference>
<protein>
    <submittedName>
        <fullName evidence="2">Uncharacterized protein</fullName>
    </submittedName>
</protein>
<dbReference type="Gramene" id="KXG40104">
    <property type="protein sequence ID" value="KXG40104"/>
    <property type="gene ID" value="SORBI_3001G492700"/>
</dbReference>
<dbReference type="Proteomes" id="UP000000768">
    <property type="component" value="Chromosome 1"/>
</dbReference>
<feature type="region of interest" description="Disordered" evidence="1">
    <location>
        <begin position="51"/>
        <end position="98"/>
    </location>
</feature>
<dbReference type="InParanoid" id="A0A1B6QQA5"/>